<dbReference type="EMBL" id="ML996155">
    <property type="protein sequence ID" value="KAF2733877.1"/>
    <property type="molecule type" value="Genomic_DNA"/>
</dbReference>
<dbReference type="GO" id="GO:0016491">
    <property type="term" value="F:oxidoreductase activity"/>
    <property type="evidence" value="ECO:0007669"/>
    <property type="project" value="UniProtKB-KW"/>
</dbReference>
<accession>A0A9P4QU80</accession>
<keyword evidence="2" id="KW-0408">Iron</keyword>
<keyword evidence="5" id="KW-1185">Reference proteome</keyword>
<keyword evidence="2" id="KW-0479">Metal-binding</keyword>
<name>A0A9P4QU80_9PLEO</name>
<dbReference type="Gene3D" id="2.60.120.330">
    <property type="entry name" value="B-lactam Antibiotic, Isopenicillin N Synthase, Chain"/>
    <property type="match status" value="1"/>
</dbReference>
<evidence type="ECO:0000313" key="4">
    <source>
        <dbReference type="EMBL" id="KAF2733877.1"/>
    </source>
</evidence>
<evidence type="ECO:0000313" key="5">
    <source>
        <dbReference type="Proteomes" id="UP000799444"/>
    </source>
</evidence>
<feature type="domain" description="Fe2OG dioxygenase" evidence="3">
    <location>
        <begin position="190"/>
        <end position="294"/>
    </location>
</feature>
<dbReference type="SUPFAM" id="SSF51197">
    <property type="entry name" value="Clavaminate synthase-like"/>
    <property type="match status" value="1"/>
</dbReference>
<dbReference type="AlphaFoldDB" id="A0A9P4QU80"/>
<gene>
    <name evidence="4" type="ORF">EJ04DRAFT_604215</name>
</gene>
<comment type="similarity">
    <text evidence="1 2">Belongs to the iron/ascorbate-dependent oxidoreductase family.</text>
</comment>
<dbReference type="PANTHER" id="PTHR47990">
    <property type="entry name" value="2-OXOGLUTARATE (2OG) AND FE(II)-DEPENDENT OXYGENASE SUPERFAMILY PROTEIN-RELATED"/>
    <property type="match status" value="1"/>
</dbReference>
<dbReference type="GO" id="GO:0046872">
    <property type="term" value="F:metal ion binding"/>
    <property type="evidence" value="ECO:0007669"/>
    <property type="project" value="UniProtKB-KW"/>
</dbReference>
<comment type="caution">
    <text evidence="4">The sequence shown here is derived from an EMBL/GenBank/DDBJ whole genome shotgun (WGS) entry which is preliminary data.</text>
</comment>
<dbReference type="InterPro" id="IPR050231">
    <property type="entry name" value="Iron_ascorbate_oxido_reductase"/>
</dbReference>
<keyword evidence="2" id="KW-0560">Oxidoreductase</keyword>
<sequence length="347" mass="38332">MTQQGSITSTLSNGNRDINSVDLKVIPFARLEEGDEATIAALLEAGTQSGFFYLDLQHKTSQSLLNAVDDVYQLSKSLFDLTQNELITHDLDVIGPSKIDGYKPAGRNTGVARGKQDGFEIYLVSTNSTLKLDPLDQPPRPKIFDLHEALLSFIVEQLHRIGEIVLERFSSALQLPDPQSLQNAHRYGRPSTSALGLLKYPPASDIDIGKLGQIAHTDVGSITVLFSRLGGLQVLQPDGEWAFVEPKPGHAVINIGDSLRFLAGKKLLSSLHRVVPHPDAQTSARFSIAYFMRPEYEAEFEDEEGKVWTGIGWHTRKFAVFRASMETQIKDSILTGRTGYLGLLENF</sequence>
<dbReference type="InterPro" id="IPR027443">
    <property type="entry name" value="IPNS-like_sf"/>
</dbReference>
<dbReference type="OrthoDB" id="288590at2759"/>
<proteinExistence type="inferred from homology"/>
<dbReference type="Proteomes" id="UP000799444">
    <property type="component" value="Unassembled WGS sequence"/>
</dbReference>
<dbReference type="InterPro" id="IPR044861">
    <property type="entry name" value="IPNS-like_FE2OG_OXY"/>
</dbReference>
<evidence type="ECO:0000256" key="1">
    <source>
        <dbReference type="ARBA" id="ARBA00008056"/>
    </source>
</evidence>
<dbReference type="PROSITE" id="PS51471">
    <property type="entry name" value="FE2OG_OXY"/>
    <property type="match status" value="1"/>
</dbReference>
<evidence type="ECO:0000259" key="3">
    <source>
        <dbReference type="PROSITE" id="PS51471"/>
    </source>
</evidence>
<protein>
    <submittedName>
        <fullName evidence="4">2OG-Fe(II) oxygenase family oxidoreductase</fullName>
    </submittedName>
</protein>
<organism evidence="4 5">
    <name type="scientific">Polyplosphaeria fusca</name>
    <dbReference type="NCBI Taxonomy" id="682080"/>
    <lineage>
        <taxon>Eukaryota</taxon>
        <taxon>Fungi</taxon>
        <taxon>Dikarya</taxon>
        <taxon>Ascomycota</taxon>
        <taxon>Pezizomycotina</taxon>
        <taxon>Dothideomycetes</taxon>
        <taxon>Pleosporomycetidae</taxon>
        <taxon>Pleosporales</taxon>
        <taxon>Tetraplosphaeriaceae</taxon>
        <taxon>Polyplosphaeria</taxon>
    </lineage>
</organism>
<dbReference type="Pfam" id="PF03171">
    <property type="entry name" value="2OG-FeII_Oxy"/>
    <property type="match status" value="1"/>
</dbReference>
<reference evidence="4" key="1">
    <citation type="journal article" date="2020" name="Stud. Mycol.">
        <title>101 Dothideomycetes genomes: a test case for predicting lifestyles and emergence of pathogens.</title>
        <authorList>
            <person name="Haridas S."/>
            <person name="Albert R."/>
            <person name="Binder M."/>
            <person name="Bloem J."/>
            <person name="Labutti K."/>
            <person name="Salamov A."/>
            <person name="Andreopoulos B."/>
            <person name="Baker S."/>
            <person name="Barry K."/>
            <person name="Bills G."/>
            <person name="Bluhm B."/>
            <person name="Cannon C."/>
            <person name="Castanera R."/>
            <person name="Culley D."/>
            <person name="Daum C."/>
            <person name="Ezra D."/>
            <person name="Gonzalez J."/>
            <person name="Henrissat B."/>
            <person name="Kuo A."/>
            <person name="Liang C."/>
            <person name="Lipzen A."/>
            <person name="Lutzoni F."/>
            <person name="Magnuson J."/>
            <person name="Mondo S."/>
            <person name="Nolan M."/>
            <person name="Ohm R."/>
            <person name="Pangilinan J."/>
            <person name="Park H.-J."/>
            <person name="Ramirez L."/>
            <person name="Alfaro M."/>
            <person name="Sun H."/>
            <person name="Tritt A."/>
            <person name="Yoshinaga Y."/>
            <person name="Zwiers L.-H."/>
            <person name="Turgeon B."/>
            <person name="Goodwin S."/>
            <person name="Spatafora J."/>
            <person name="Crous P."/>
            <person name="Grigoriev I."/>
        </authorList>
    </citation>
    <scope>NUCLEOTIDE SEQUENCE</scope>
    <source>
        <strain evidence="4">CBS 125425</strain>
    </source>
</reference>
<evidence type="ECO:0000256" key="2">
    <source>
        <dbReference type="RuleBase" id="RU003682"/>
    </source>
</evidence>
<dbReference type="InterPro" id="IPR005123">
    <property type="entry name" value="Oxoglu/Fe-dep_dioxygenase_dom"/>
</dbReference>